<gene>
    <name evidence="5" type="ordered locus">Nmar_1661</name>
</gene>
<organism evidence="5 6">
    <name type="scientific">Nitrosopumilus maritimus (strain SCM1)</name>
    <dbReference type="NCBI Taxonomy" id="436308"/>
    <lineage>
        <taxon>Archaea</taxon>
        <taxon>Nitrososphaerota</taxon>
        <taxon>Nitrososphaeria</taxon>
        <taxon>Nitrosopumilales</taxon>
        <taxon>Nitrosopumilaceae</taxon>
        <taxon>Nitrosopumilus</taxon>
    </lineage>
</organism>
<dbReference type="EMBL" id="CP000866">
    <property type="protein sequence ID" value="ABX13557.1"/>
    <property type="molecule type" value="Genomic_DNA"/>
</dbReference>
<dbReference type="HOGENOM" id="CLU_111585_5_3_2"/>
<name>A9A1P2_NITMS</name>
<dbReference type="InterPro" id="IPR036388">
    <property type="entry name" value="WH-like_DNA-bd_sf"/>
</dbReference>
<dbReference type="PROSITE" id="PS51118">
    <property type="entry name" value="HTH_HXLR"/>
    <property type="match status" value="1"/>
</dbReference>
<dbReference type="PANTHER" id="PTHR33204">
    <property type="entry name" value="TRANSCRIPTIONAL REGULATOR, MARR FAMILY"/>
    <property type="match status" value="1"/>
</dbReference>
<keyword evidence="1" id="KW-0805">Transcription regulation</keyword>
<dbReference type="Gene3D" id="1.10.10.10">
    <property type="entry name" value="Winged helix-like DNA-binding domain superfamily/Winged helix DNA-binding domain"/>
    <property type="match status" value="1"/>
</dbReference>
<proteinExistence type="predicted"/>
<evidence type="ECO:0000259" key="4">
    <source>
        <dbReference type="PROSITE" id="PS51118"/>
    </source>
</evidence>
<evidence type="ECO:0000256" key="1">
    <source>
        <dbReference type="ARBA" id="ARBA00023015"/>
    </source>
</evidence>
<accession>A9A1P2</accession>
<sequence length="130" mass="15102">MIDFLVDGCKCCPIDNTFQIIGKKFTLHILRNMIILNQHHFNEFLDSIEGINPNTLSTRLKEMEKTGLIEKNIYNETPVRIEYTLTKKGKALQPILEEMAKFSTKFCCDDVFCDAKPRTFRQVYGSTFQL</sequence>
<dbReference type="PhylomeDB" id="A9A1P2"/>
<dbReference type="PANTHER" id="PTHR33204:SF18">
    <property type="entry name" value="TRANSCRIPTIONAL REGULATORY PROTEIN"/>
    <property type="match status" value="1"/>
</dbReference>
<dbReference type="GO" id="GO:0032993">
    <property type="term" value="C:protein-DNA complex"/>
    <property type="evidence" value="ECO:0000318"/>
    <property type="project" value="GO_Central"/>
</dbReference>
<keyword evidence="2" id="KW-0238">DNA-binding</keyword>
<evidence type="ECO:0000256" key="2">
    <source>
        <dbReference type="ARBA" id="ARBA00023125"/>
    </source>
</evidence>
<evidence type="ECO:0000256" key="3">
    <source>
        <dbReference type="ARBA" id="ARBA00023163"/>
    </source>
</evidence>
<dbReference type="GO" id="GO:0006355">
    <property type="term" value="P:regulation of DNA-templated transcription"/>
    <property type="evidence" value="ECO:0000318"/>
    <property type="project" value="GO_Central"/>
</dbReference>
<dbReference type="KEGG" id="nmr:Nmar_1661"/>
<dbReference type="InParanoid" id="A9A1P2"/>
<keyword evidence="3" id="KW-0804">Transcription</keyword>
<dbReference type="AlphaFoldDB" id="A9A1P2"/>
<evidence type="ECO:0000313" key="6">
    <source>
        <dbReference type="Proteomes" id="UP000000792"/>
    </source>
</evidence>
<keyword evidence="6" id="KW-1185">Reference proteome</keyword>
<dbReference type="InterPro" id="IPR036390">
    <property type="entry name" value="WH_DNA-bd_sf"/>
</dbReference>
<dbReference type="GeneID" id="5774176"/>
<dbReference type="STRING" id="436308.Nmar_1661"/>
<reference evidence="5 6" key="1">
    <citation type="journal article" date="2010" name="Proc. Natl. Acad. Sci. U.S.A.">
        <title>Nitrosopumilus maritimus genome reveals unique mechanisms for nitrification and autotrophy in globally distributed marine crenarchaea.</title>
        <authorList>
            <person name="Walker C.B."/>
            <person name="de la Torre J.R."/>
            <person name="Klotz M.G."/>
            <person name="Urakawa H."/>
            <person name="Pinel N."/>
            <person name="Arp D.J."/>
            <person name="Brochier-Armanet C."/>
            <person name="Chain P.S."/>
            <person name="Chan P.P."/>
            <person name="Gollabgir A."/>
            <person name="Hemp J."/>
            <person name="Hugler M."/>
            <person name="Karr E.A."/>
            <person name="Konneke M."/>
            <person name="Shin M."/>
            <person name="Lawton T.J."/>
            <person name="Lowe T."/>
            <person name="Martens-Habbena W."/>
            <person name="Sayavedra-Soto L.A."/>
            <person name="Lang D."/>
            <person name="Sievert S.M."/>
            <person name="Rosenzweig A.C."/>
            <person name="Manning G."/>
            <person name="Stahl D.A."/>
        </authorList>
    </citation>
    <scope>NUCLEOTIDE SEQUENCE [LARGE SCALE GENOMIC DNA]</scope>
    <source>
        <strain evidence="5 6">SCM1</strain>
    </source>
</reference>
<dbReference type="GO" id="GO:0003677">
    <property type="term" value="F:DNA binding"/>
    <property type="evidence" value="ECO:0007669"/>
    <property type="project" value="UniProtKB-KW"/>
</dbReference>
<dbReference type="Pfam" id="PF01638">
    <property type="entry name" value="HxlR"/>
    <property type="match status" value="1"/>
</dbReference>
<dbReference type="GO" id="GO:0003700">
    <property type="term" value="F:DNA-binding transcription factor activity"/>
    <property type="evidence" value="ECO:0000318"/>
    <property type="project" value="GO_Central"/>
</dbReference>
<dbReference type="InterPro" id="IPR002577">
    <property type="entry name" value="HTH_HxlR"/>
</dbReference>
<dbReference type="EnsemblBacteria" id="ABX13557">
    <property type="protein sequence ID" value="ABX13557"/>
    <property type="gene ID" value="Nmar_1661"/>
</dbReference>
<dbReference type="eggNOG" id="arCOG01057">
    <property type="taxonomic scope" value="Archaea"/>
</dbReference>
<feature type="domain" description="HTH hxlR-type" evidence="4">
    <location>
        <begin position="12"/>
        <end position="111"/>
    </location>
</feature>
<evidence type="ECO:0000313" key="5">
    <source>
        <dbReference type="EMBL" id="ABX13557.1"/>
    </source>
</evidence>
<dbReference type="Proteomes" id="UP000000792">
    <property type="component" value="Chromosome"/>
</dbReference>
<dbReference type="SUPFAM" id="SSF46785">
    <property type="entry name" value="Winged helix' DNA-binding domain"/>
    <property type="match status" value="1"/>
</dbReference>
<protein>
    <submittedName>
        <fullName evidence="5">Transcriptional regulator, HxlR family</fullName>
    </submittedName>
</protein>
<dbReference type="RefSeq" id="WP_012216043.1">
    <property type="nucleotide sequence ID" value="NC_010085.1"/>
</dbReference>